<dbReference type="RefSeq" id="WP_179911500.1">
    <property type="nucleotide sequence ID" value="NZ_CP058910.1"/>
</dbReference>
<keyword evidence="3" id="KW-1185">Reference proteome</keyword>
<gene>
    <name evidence="2" type="ORF">HZS55_09815</name>
</gene>
<reference evidence="2 3" key="1">
    <citation type="submission" date="2020-07" db="EMBL/GenBank/DDBJ databases">
        <title>Halosimplex pelagicum sp. nov. and Halosimplex rubrum sp. nov., isolated from salted brown alga Laminaria, and emended description of the genus Halosimplex.</title>
        <authorList>
            <person name="Cui H."/>
        </authorList>
    </citation>
    <scope>NUCLEOTIDE SEQUENCE [LARGE SCALE GENOMIC DNA]</scope>
    <source>
        <strain evidence="2 3">R27</strain>
    </source>
</reference>
<sequence length="386" mass="42858">MSDDNDVYTPAQYREHQAGYGVRDPDAAAHAGIVRDPKVSRYLAVQAEHYDPEKADDPSEMPGQARDLREVQKIRGIEATETARSALENGDMPTLKHLTGDQNQRADVSGIRAIGQVDDILTAPAPVIVILGETGMGKTDLSGLLGQRKVALNDGKTLVASNIKTLQETDEWTDQDGETRDGWVRDFPTFKEWMEQDGDPVHNDQTHKLFIGDEFSVSAGGVGSQGYQTQTKLAKAIYLARKYGVMLIIIAHGPRSVHPLAWRVGTIIKKTSKKSAVLAERVKQDRIAGKIAEIDGIPPTDWRFDTADTAPWAWSRSADSDEEREPDEVARNLAIWTVRECKHDNLSHRETARYVPYGKDWVGSRWREIQDGQHQAAIDTVEALTA</sequence>
<dbReference type="OrthoDB" id="321312at2157"/>
<protein>
    <submittedName>
        <fullName evidence="2">Uncharacterized protein</fullName>
    </submittedName>
</protein>
<dbReference type="EMBL" id="CP058910">
    <property type="protein sequence ID" value="QLH77575.1"/>
    <property type="molecule type" value="Genomic_DNA"/>
</dbReference>
<organism evidence="2 3">
    <name type="scientific">Halosimplex rubrum</name>
    <dbReference type="NCBI Taxonomy" id="869889"/>
    <lineage>
        <taxon>Archaea</taxon>
        <taxon>Methanobacteriati</taxon>
        <taxon>Methanobacteriota</taxon>
        <taxon>Stenosarchaea group</taxon>
        <taxon>Halobacteria</taxon>
        <taxon>Halobacteriales</taxon>
        <taxon>Haloarculaceae</taxon>
        <taxon>Halosimplex</taxon>
    </lineage>
</organism>
<evidence type="ECO:0000256" key="1">
    <source>
        <dbReference type="SAM" id="MobiDB-lite"/>
    </source>
</evidence>
<feature type="compositionally biased region" description="Basic and acidic residues" evidence="1">
    <location>
        <begin position="13"/>
        <end position="24"/>
    </location>
</feature>
<accession>A0A7D5T6A2</accession>
<dbReference type="AlphaFoldDB" id="A0A7D5T6A2"/>
<dbReference type="Proteomes" id="UP000509667">
    <property type="component" value="Chromosome"/>
</dbReference>
<evidence type="ECO:0000313" key="2">
    <source>
        <dbReference type="EMBL" id="QLH77575.1"/>
    </source>
</evidence>
<proteinExistence type="predicted"/>
<feature type="region of interest" description="Disordered" evidence="1">
    <location>
        <begin position="1"/>
        <end position="24"/>
    </location>
</feature>
<evidence type="ECO:0000313" key="3">
    <source>
        <dbReference type="Proteomes" id="UP000509667"/>
    </source>
</evidence>
<dbReference type="GeneID" id="56078160"/>
<dbReference type="KEGG" id="hrr:HZS55_09815"/>
<name>A0A7D5T6A2_9EURY</name>